<evidence type="ECO:0000313" key="1">
    <source>
        <dbReference type="EMBL" id="PVD32899.1"/>
    </source>
</evidence>
<comment type="caution">
    <text evidence="1">The sequence shown here is derived from an EMBL/GenBank/DDBJ whole genome shotgun (WGS) entry which is preliminary data.</text>
</comment>
<accession>A0A2T7PHK3</accession>
<gene>
    <name evidence="1" type="ORF">C0Q70_08346</name>
</gene>
<name>A0A2T7PHK3_POMCA</name>
<proteinExistence type="predicted"/>
<evidence type="ECO:0000313" key="2">
    <source>
        <dbReference type="Proteomes" id="UP000245119"/>
    </source>
</evidence>
<protein>
    <submittedName>
        <fullName evidence="1">Uncharacterized protein</fullName>
    </submittedName>
</protein>
<dbReference type="Proteomes" id="UP000245119">
    <property type="component" value="Linkage Group LG4"/>
</dbReference>
<dbReference type="EMBL" id="PZQS01000004">
    <property type="protein sequence ID" value="PVD32899.1"/>
    <property type="molecule type" value="Genomic_DNA"/>
</dbReference>
<organism evidence="1 2">
    <name type="scientific">Pomacea canaliculata</name>
    <name type="common">Golden apple snail</name>
    <dbReference type="NCBI Taxonomy" id="400727"/>
    <lineage>
        <taxon>Eukaryota</taxon>
        <taxon>Metazoa</taxon>
        <taxon>Spiralia</taxon>
        <taxon>Lophotrochozoa</taxon>
        <taxon>Mollusca</taxon>
        <taxon>Gastropoda</taxon>
        <taxon>Caenogastropoda</taxon>
        <taxon>Architaenioglossa</taxon>
        <taxon>Ampullarioidea</taxon>
        <taxon>Ampullariidae</taxon>
        <taxon>Pomacea</taxon>
    </lineage>
</organism>
<keyword evidence="2" id="KW-1185">Reference proteome</keyword>
<sequence>MNTQQQRPRVQLFTSYVPEFSVYQLRARVQCLRATCQSSVFTSYVPEFSVYQLRARVQCLPATCQSSAVYQLRACLDVYLTSYALETLGLHHVVWIPCSHPVLSPLNVLKLPLPVKHPPWKHLNEDKVFDAFDNFHFHPKLLTPNPAGYFDDSTQKRGDANIDENLANE</sequence>
<reference evidence="1 2" key="1">
    <citation type="submission" date="2018-04" db="EMBL/GenBank/DDBJ databases">
        <title>The genome of golden apple snail Pomacea canaliculata provides insight into stress tolerance and invasive adaptation.</title>
        <authorList>
            <person name="Liu C."/>
            <person name="Liu B."/>
            <person name="Ren Y."/>
            <person name="Zhang Y."/>
            <person name="Wang H."/>
            <person name="Li S."/>
            <person name="Jiang F."/>
            <person name="Yin L."/>
            <person name="Zhang G."/>
            <person name="Qian W."/>
            <person name="Fan W."/>
        </authorList>
    </citation>
    <scope>NUCLEOTIDE SEQUENCE [LARGE SCALE GENOMIC DNA]</scope>
    <source>
        <strain evidence="1">SZHN2017</strain>
        <tissue evidence="1">Muscle</tissue>
    </source>
</reference>
<dbReference type="AlphaFoldDB" id="A0A2T7PHK3"/>